<protein>
    <submittedName>
        <fullName evidence="1">Uncharacterized protein</fullName>
    </submittedName>
</protein>
<organism evidence="1 2">
    <name type="scientific">Colletotrichum scovillei</name>
    <dbReference type="NCBI Taxonomy" id="1209932"/>
    <lineage>
        <taxon>Eukaryota</taxon>
        <taxon>Fungi</taxon>
        <taxon>Dikarya</taxon>
        <taxon>Ascomycota</taxon>
        <taxon>Pezizomycotina</taxon>
        <taxon>Sordariomycetes</taxon>
        <taxon>Hypocreomycetidae</taxon>
        <taxon>Glomerellales</taxon>
        <taxon>Glomerellaceae</taxon>
        <taxon>Colletotrichum</taxon>
        <taxon>Colletotrichum acutatum species complex</taxon>
    </lineage>
</organism>
<accession>A0A9P7R988</accession>
<comment type="caution">
    <text evidence="1">The sequence shown here is derived from an EMBL/GenBank/DDBJ whole genome shotgun (WGS) entry which is preliminary data.</text>
</comment>
<dbReference type="Proteomes" id="UP000699042">
    <property type="component" value="Unassembled WGS sequence"/>
</dbReference>
<evidence type="ECO:0000313" key="1">
    <source>
        <dbReference type="EMBL" id="KAG7051623.1"/>
    </source>
</evidence>
<dbReference type="AlphaFoldDB" id="A0A9P7R988"/>
<keyword evidence="2" id="KW-1185">Reference proteome</keyword>
<reference evidence="1" key="1">
    <citation type="submission" date="2021-05" db="EMBL/GenBank/DDBJ databases">
        <title>Comparative genomics of three Colletotrichum scovillei strains and genetic complementation revealed genes involved fungal growth and virulence on chili pepper.</title>
        <authorList>
            <person name="Hsieh D.-K."/>
            <person name="Chuang S.-C."/>
            <person name="Chen C.-Y."/>
            <person name="Chao Y.-T."/>
            <person name="Lu M.-Y.J."/>
            <person name="Lee M.-H."/>
            <person name="Shih M.-C."/>
        </authorList>
    </citation>
    <scope>NUCLEOTIDE SEQUENCE</scope>
    <source>
        <strain evidence="1">Coll-153</strain>
    </source>
</reference>
<evidence type="ECO:0000313" key="2">
    <source>
        <dbReference type="Proteomes" id="UP000699042"/>
    </source>
</evidence>
<sequence length="98" mass="10766">MRATDGGWRRGGEGIWDGLVELGGISGRGCECSAGHDGRLRRRPEMVGQGNRADLTEPTLPSKWQKAQLDAKPGGLMRWAFGAFGERGTRFLKKLLLR</sequence>
<proteinExistence type="predicted"/>
<gene>
    <name evidence="1" type="ORF">JMJ77_002241</name>
</gene>
<name>A0A9P7R988_9PEZI</name>
<dbReference type="EMBL" id="JAESDN010000004">
    <property type="protein sequence ID" value="KAG7051623.1"/>
    <property type="molecule type" value="Genomic_DNA"/>
</dbReference>